<dbReference type="InterPro" id="IPR003399">
    <property type="entry name" value="Mce/MlaD"/>
</dbReference>
<name>A0ABT1HJE7_9NOCA</name>
<feature type="domain" description="Mammalian cell entry C-terminal" evidence="3">
    <location>
        <begin position="124"/>
        <end position="271"/>
    </location>
</feature>
<dbReference type="PANTHER" id="PTHR33371:SF16">
    <property type="entry name" value="MCE-FAMILY PROTEIN MCE3F"/>
    <property type="match status" value="1"/>
</dbReference>
<organism evidence="4 5">
    <name type="scientific">Williamsia maris</name>
    <dbReference type="NCBI Taxonomy" id="72806"/>
    <lineage>
        <taxon>Bacteria</taxon>
        <taxon>Bacillati</taxon>
        <taxon>Actinomycetota</taxon>
        <taxon>Actinomycetes</taxon>
        <taxon>Mycobacteriales</taxon>
        <taxon>Nocardiaceae</taxon>
        <taxon>Williamsia</taxon>
    </lineage>
</organism>
<sequence length="420" mass="44148">MNMVSRLQIWQLVALGLVAVIALSVVGVRYARLDSLVGVGSYTVHANFRDSGGIFTNAEVTYQGVAVGRVSALSLRPDGVRVDLDLDSGGPKVPATAQAVVANRSAIGEQFVDLRPSSVGGPYLRDGSVITNTTVPIPVEDVVSSAITLSDSIPVDDLHTVVTELGKAFNGNGENLKGLVDSLSNLAKTGNDNLPATISLLRNANTALGTQADQSDAILDWSKNLDLITTQLASSDPSIRRLLTTGTASATQISALLTRSGGDATTVVRNLATDVRNIKGTFYGVSPALAMLSLVSVASHTVINTPPGDGTIRFNLIAEVNNPTPCTVGYESTQAEIAAIKKRNPNFDINYDDFPLNTKANCTLAQGNPTVVRGAQNAKYDDPATTQPWDNKPKKDPDKLNLNPLAAQIAALLGVAPVRK</sequence>
<dbReference type="Pfam" id="PF02470">
    <property type="entry name" value="MlaD"/>
    <property type="match status" value="1"/>
</dbReference>
<evidence type="ECO:0000313" key="4">
    <source>
        <dbReference type="EMBL" id="MCP2178046.1"/>
    </source>
</evidence>
<evidence type="ECO:0000256" key="1">
    <source>
        <dbReference type="SAM" id="MobiDB-lite"/>
    </source>
</evidence>
<dbReference type="InterPro" id="IPR052336">
    <property type="entry name" value="MlaD_Phospholipid_Transporter"/>
</dbReference>
<feature type="domain" description="Mce/MlaD" evidence="2">
    <location>
        <begin position="41"/>
        <end position="116"/>
    </location>
</feature>
<dbReference type="NCBIfam" id="TIGR00996">
    <property type="entry name" value="Mtu_fam_mce"/>
    <property type="match status" value="1"/>
</dbReference>
<accession>A0ABT1HJE7</accession>
<dbReference type="InterPro" id="IPR005693">
    <property type="entry name" value="Mce"/>
</dbReference>
<dbReference type="PANTHER" id="PTHR33371">
    <property type="entry name" value="INTERMEMBRANE PHOSPHOLIPID TRANSPORT SYSTEM BINDING PROTEIN MLAD-RELATED"/>
    <property type="match status" value="1"/>
</dbReference>
<comment type="caution">
    <text evidence="4">The sequence shown here is derived from an EMBL/GenBank/DDBJ whole genome shotgun (WGS) entry which is preliminary data.</text>
</comment>
<protein>
    <submittedName>
        <fullName evidence="4">Phospholipid/cholesterol/gamma-HCH transport system substrate-binding protein</fullName>
    </submittedName>
</protein>
<gene>
    <name evidence="4" type="ORF">LX13_003887</name>
</gene>
<evidence type="ECO:0000259" key="3">
    <source>
        <dbReference type="Pfam" id="PF11887"/>
    </source>
</evidence>
<dbReference type="InterPro" id="IPR024516">
    <property type="entry name" value="Mce_C"/>
</dbReference>
<dbReference type="EMBL" id="JAMTCJ010000004">
    <property type="protein sequence ID" value="MCP2178046.1"/>
    <property type="molecule type" value="Genomic_DNA"/>
</dbReference>
<evidence type="ECO:0000259" key="2">
    <source>
        <dbReference type="Pfam" id="PF02470"/>
    </source>
</evidence>
<dbReference type="Pfam" id="PF11887">
    <property type="entry name" value="Mce4_CUP1"/>
    <property type="match status" value="1"/>
</dbReference>
<dbReference type="Proteomes" id="UP001206895">
    <property type="component" value="Unassembled WGS sequence"/>
</dbReference>
<evidence type="ECO:0000313" key="5">
    <source>
        <dbReference type="Proteomes" id="UP001206895"/>
    </source>
</evidence>
<keyword evidence="5" id="KW-1185">Reference proteome</keyword>
<proteinExistence type="predicted"/>
<feature type="region of interest" description="Disordered" evidence="1">
    <location>
        <begin position="377"/>
        <end position="397"/>
    </location>
</feature>
<reference evidence="4 5" key="1">
    <citation type="submission" date="2022-06" db="EMBL/GenBank/DDBJ databases">
        <title>Genomic Encyclopedia of Archaeal and Bacterial Type Strains, Phase II (KMG-II): from individual species to whole genera.</title>
        <authorList>
            <person name="Goeker M."/>
        </authorList>
    </citation>
    <scope>NUCLEOTIDE SEQUENCE [LARGE SCALE GENOMIC DNA]</scope>
    <source>
        <strain evidence="4 5">DSM 44693</strain>
    </source>
</reference>